<evidence type="ECO:0008006" key="4">
    <source>
        <dbReference type="Google" id="ProtNLM"/>
    </source>
</evidence>
<organism evidence="2 3">
    <name type="scientific">Weissella halotolerans DSM 20190</name>
    <dbReference type="NCBI Taxonomy" id="1123500"/>
    <lineage>
        <taxon>Bacteria</taxon>
        <taxon>Bacillati</taxon>
        <taxon>Bacillota</taxon>
        <taxon>Bacilli</taxon>
        <taxon>Lactobacillales</taxon>
        <taxon>Lactobacillaceae</taxon>
        <taxon>Weissella</taxon>
    </lineage>
</organism>
<reference evidence="2 3" key="1">
    <citation type="journal article" date="2015" name="Genome Announc.">
        <title>Expanding the biotechnology potential of lactobacilli through comparative genomics of 213 strains and associated genera.</title>
        <authorList>
            <person name="Sun Z."/>
            <person name="Harris H.M."/>
            <person name="McCann A."/>
            <person name="Guo C."/>
            <person name="Argimon S."/>
            <person name="Zhang W."/>
            <person name="Yang X."/>
            <person name="Jeffery I.B."/>
            <person name="Cooney J.C."/>
            <person name="Kagawa T.F."/>
            <person name="Liu W."/>
            <person name="Song Y."/>
            <person name="Salvetti E."/>
            <person name="Wrobel A."/>
            <person name="Rasinkangas P."/>
            <person name="Parkhill J."/>
            <person name="Rea M.C."/>
            <person name="O'Sullivan O."/>
            <person name="Ritari J."/>
            <person name="Douillard F.P."/>
            <person name="Paul Ross R."/>
            <person name="Yang R."/>
            <person name="Briner A.E."/>
            <person name="Felis G.E."/>
            <person name="de Vos W.M."/>
            <person name="Barrangou R."/>
            <person name="Klaenhammer T.R."/>
            <person name="Caufield P.W."/>
            <person name="Cui Y."/>
            <person name="Zhang H."/>
            <person name="O'Toole P.W."/>
        </authorList>
    </citation>
    <scope>NUCLEOTIDE SEQUENCE [LARGE SCALE GENOMIC DNA]</scope>
    <source>
        <strain evidence="2 3">DSM 20190</strain>
    </source>
</reference>
<dbReference type="PATRIC" id="fig|1123500.6.peg.359"/>
<evidence type="ECO:0000313" key="2">
    <source>
        <dbReference type="EMBL" id="KRN33552.1"/>
    </source>
</evidence>
<dbReference type="eggNOG" id="ENOG5033752">
    <property type="taxonomic scope" value="Bacteria"/>
</dbReference>
<feature type="transmembrane region" description="Helical" evidence="1">
    <location>
        <begin position="60"/>
        <end position="81"/>
    </location>
</feature>
<dbReference type="RefSeq" id="WP_022790948.1">
    <property type="nucleotide sequence ID" value="NZ_ATUU01000001.1"/>
</dbReference>
<keyword evidence="1" id="KW-1133">Transmembrane helix</keyword>
<keyword evidence="3" id="KW-1185">Reference proteome</keyword>
<dbReference type="STRING" id="1123500.GCA_000420365_00146"/>
<dbReference type="EMBL" id="JQAX01000001">
    <property type="protein sequence ID" value="KRN33552.1"/>
    <property type="molecule type" value="Genomic_DNA"/>
</dbReference>
<gene>
    <name evidence="2" type="ORF">IV68_GL000358</name>
</gene>
<comment type="caution">
    <text evidence="2">The sequence shown here is derived from an EMBL/GenBank/DDBJ whole genome shotgun (WGS) entry which is preliminary data.</text>
</comment>
<dbReference type="NCBIfam" id="NF033218">
    <property type="entry name" value="anchor_AmaP"/>
    <property type="match status" value="1"/>
</dbReference>
<dbReference type="Proteomes" id="UP000051296">
    <property type="component" value="Unassembled WGS sequence"/>
</dbReference>
<evidence type="ECO:0000256" key="1">
    <source>
        <dbReference type="SAM" id="Phobius"/>
    </source>
</evidence>
<evidence type="ECO:0000313" key="3">
    <source>
        <dbReference type="Proteomes" id="UP000051296"/>
    </source>
</evidence>
<dbReference type="OrthoDB" id="2249586at2"/>
<proteinExistence type="predicted"/>
<dbReference type="InParanoid" id="A0A0R2FZA9"/>
<dbReference type="AlphaFoldDB" id="A0A0R2FZA9"/>
<name>A0A0R2FZA9_9LACO</name>
<accession>A0A0R2FZA9</accession>
<sequence>MKKSKKWTWVLIDLLLALVLTAVALEKYHWLPKQVKRTLGNPNLSAVQSFLDNNFYWQQLMFWSALSLAIIFVLACLITLFRSTLLKGYTWHDQRNELTIDKKAIEGFIRSSIQSEQVLVDPKIKVALKRRKVVIKVRGKVVDPLALVPSEQEWAQKLSDNLQALLGIEQPKKIIMKIDRIEEKSVQPNRGHARVE</sequence>
<keyword evidence="1" id="KW-0472">Membrane</keyword>
<keyword evidence="1" id="KW-0812">Transmembrane</keyword>
<protein>
    <recommendedName>
        <fullName evidence="4">Alkaline shock response membrane anchor protein AmaP</fullName>
    </recommendedName>
</protein>